<evidence type="ECO:0000259" key="1">
    <source>
        <dbReference type="PROSITE" id="PS51750"/>
    </source>
</evidence>
<dbReference type="Pfam" id="PF02498">
    <property type="entry name" value="Bro-N"/>
    <property type="match status" value="1"/>
</dbReference>
<dbReference type="PATRIC" id="fig|1302272.5.peg.1892"/>
<dbReference type="RefSeq" id="WP_054660687.1">
    <property type="nucleotide sequence ID" value="NZ_AZCX01000004.1"/>
</dbReference>
<dbReference type="STRING" id="1302272.FC96_GL001865"/>
<proteinExistence type="predicted"/>
<evidence type="ECO:0000313" key="2">
    <source>
        <dbReference type="EMBL" id="KRK48133.1"/>
    </source>
</evidence>
<dbReference type="SMART" id="SM01040">
    <property type="entry name" value="Bro-N"/>
    <property type="match status" value="1"/>
</dbReference>
<dbReference type="PANTHER" id="PTHR36180:SF2">
    <property type="entry name" value="BRO FAMILY PROTEIN"/>
    <property type="match status" value="1"/>
</dbReference>
<dbReference type="OrthoDB" id="9812611at2"/>
<dbReference type="EMBL" id="AZCX01000004">
    <property type="protein sequence ID" value="KRK48133.1"/>
    <property type="molecule type" value="Genomic_DNA"/>
</dbReference>
<gene>
    <name evidence="2" type="ORF">FC96_GL001865</name>
</gene>
<protein>
    <recommendedName>
        <fullName evidence="1">Bro-N domain-containing protein</fullName>
    </recommendedName>
</protein>
<keyword evidence="3" id="KW-1185">Reference proteome</keyword>
<name>A0A0R1HMT7_9LACO</name>
<sequence>MKVEEWNGHRIRFIDLNGDWWAIGTDVTDALGYTNGRDAVARHISNEDKNTVVFHDGNRGNPRKVVVNEYGIYDLVLSSHLEEARPFRRWVHSVIKELREAVGLESYQAFKMADVEHQKEAMRQLNEGLGNAQPVDFIKANTIANKAISNQYGRPKMIPKKEMSPAMLADREAVLNDVVSLMETKERFGLNLHVSEIIYSRGYRKVTLPVHTPAN</sequence>
<dbReference type="InterPro" id="IPR003497">
    <property type="entry name" value="BRO_N_domain"/>
</dbReference>
<feature type="domain" description="Bro-N" evidence="1">
    <location>
        <begin position="1"/>
        <end position="102"/>
    </location>
</feature>
<reference evidence="2 3" key="1">
    <citation type="journal article" date="2015" name="Genome Announc.">
        <title>Expanding the biotechnology potential of lactobacilli through comparative genomics of 213 strains and associated genera.</title>
        <authorList>
            <person name="Sun Z."/>
            <person name="Harris H.M."/>
            <person name="McCann A."/>
            <person name="Guo C."/>
            <person name="Argimon S."/>
            <person name="Zhang W."/>
            <person name="Yang X."/>
            <person name="Jeffery I.B."/>
            <person name="Cooney J.C."/>
            <person name="Kagawa T.F."/>
            <person name="Liu W."/>
            <person name="Song Y."/>
            <person name="Salvetti E."/>
            <person name="Wrobel A."/>
            <person name="Rasinkangas P."/>
            <person name="Parkhill J."/>
            <person name="Rea M.C."/>
            <person name="O'Sullivan O."/>
            <person name="Ritari J."/>
            <person name="Douillard F.P."/>
            <person name="Paul Ross R."/>
            <person name="Yang R."/>
            <person name="Briner A.E."/>
            <person name="Felis G.E."/>
            <person name="de Vos W.M."/>
            <person name="Barrangou R."/>
            <person name="Klaenhammer T.R."/>
            <person name="Caufield P.W."/>
            <person name="Cui Y."/>
            <person name="Zhang H."/>
            <person name="O'Toole P.W."/>
        </authorList>
    </citation>
    <scope>NUCLEOTIDE SEQUENCE [LARGE SCALE GENOMIC DNA]</scope>
    <source>
        <strain evidence="2 3">JCM 15530</strain>
    </source>
</reference>
<dbReference type="AlphaFoldDB" id="A0A0R1HMT7"/>
<accession>A0A0R1HMT7</accession>
<comment type="caution">
    <text evidence="2">The sequence shown here is derived from an EMBL/GenBank/DDBJ whole genome shotgun (WGS) entry which is preliminary data.</text>
</comment>
<dbReference type="PROSITE" id="PS51750">
    <property type="entry name" value="BRO_N"/>
    <property type="match status" value="1"/>
</dbReference>
<evidence type="ECO:0000313" key="3">
    <source>
        <dbReference type="Proteomes" id="UP000050911"/>
    </source>
</evidence>
<organism evidence="2 3">
    <name type="scientific">Secundilactobacillus kimchicus JCM 15530</name>
    <dbReference type="NCBI Taxonomy" id="1302272"/>
    <lineage>
        <taxon>Bacteria</taxon>
        <taxon>Bacillati</taxon>
        <taxon>Bacillota</taxon>
        <taxon>Bacilli</taxon>
        <taxon>Lactobacillales</taxon>
        <taxon>Lactobacillaceae</taxon>
        <taxon>Secundilactobacillus</taxon>
    </lineage>
</organism>
<dbReference type="Proteomes" id="UP000050911">
    <property type="component" value="Unassembled WGS sequence"/>
</dbReference>
<dbReference type="PANTHER" id="PTHR36180">
    <property type="entry name" value="DNA-BINDING PROTEIN-RELATED-RELATED"/>
    <property type="match status" value="1"/>
</dbReference>